<feature type="domain" description="Xylanolytic transcriptional activator regulatory" evidence="3">
    <location>
        <begin position="227"/>
        <end position="449"/>
    </location>
</feature>
<dbReference type="InterPro" id="IPR007219">
    <property type="entry name" value="XnlR_reg_dom"/>
</dbReference>
<dbReference type="VEuPathDB" id="FungiDB:HMPREF1541_05945"/>
<dbReference type="RefSeq" id="XP_008718504.1">
    <property type="nucleotide sequence ID" value="XM_008720282.1"/>
</dbReference>
<dbReference type="GO" id="GO:0003677">
    <property type="term" value="F:DNA binding"/>
    <property type="evidence" value="ECO:0007669"/>
    <property type="project" value="InterPro"/>
</dbReference>
<dbReference type="EMBL" id="KB822721">
    <property type="protein sequence ID" value="ETN39719.1"/>
    <property type="molecule type" value="Genomic_DNA"/>
</dbReference>
<reference evidence="4 5" key="1">
    <citation type="submission" date="2013-03" db="EMBL/GenBank/DDBJ databases">
        <title>The Genome Sequence of Phialophora europaea CBS 101466.</title>
        <authorList>
            <consortium name="The Broad Institute Genomics Platform"/>
            <person name="Cuomo C."/>
            <person name="de Hoog S."/>
            <person name="Gorbushina A."/>
            <person name="Walker B."/>
            <person name="Young S.K."/>
            <person name="Zeng Q."/>
            <person name="Gargeya S."/>
            <person name="Fitzgerald M."/>
            <person name="Haas B."/>
            <person name="Abouelleil A."/>
            <person name="Allen A.W."/>
            <person name="Alvarado L."/>
            <person name="Arachchi H.M."/>
            <person name="Berlin A.M."/>
            <person name="Chapman S.B."/>
            <person name="Gainer-Dewar J."/>
            <person name="Goldberg J."/>
            <person name="Griggs A."/>
            <person name="Gujja S."/>
            <person name="Hansen M."/>
            <person name="Howarth C."/>
            <person name="Imamovic A."/>
            <person name="Ireland A."/>
            <person name="Larimer J."/>
            <person name="McCowan C."/>
            <person name="Murphy C."/>
            <person name="Pearson M."/>
            <person name="Poon T.W."/>
            <person name="Priest M."/>
            <person name="Roberts A."/>
            <person name="Saif S."/>
            <person name="Shea T."/>
            <person name="Sisk P."/>
            <person name="Sykes S."/>
            <person name="Wortman J."/>
            <person name="Nusbaum C."/>
            <person name="Birren B."/>
        </authorList>
    </citation>
    <scope>NUCLEOTIDE SEQUENCE [LARGE SCALE GENOMIC DNA]</scope>
    <source>
        <strain evidence="4 5">CBS 101466</strain>
    </source>
</reference>
<proteinExistence type="predicted"/>
<dbReference type="InterPro" id="IPR050797">
    <property type="entry name" value="Carb_Metab_Trans_Reg"/>
</dbReference>
<gene>
    <name evidence="4" type="ORF">HMPREF1541_05945</name>
</gene>
<keyword evidence="5" id="KW-1185">Reference proteome</keyword>
<feature type="compositionally biased region" description="Low complexity" evidence="2">
    <location>
        <begin position="30"/>
        <end position="44"/>
    </location>
</feature>
<sequence>MVQETGLPPFDLTALEMQVPNLHRSYSNDSSLSSTPLGSPLGTGFPDMYPPPQQDTMNLPRSVPYDMQNGNVPQTFAQGGIQFPASWQIPTSDLLQLSAPSSASGYMSINDLAQQIFQEPLPMTNTPTSASIQAPTSAPSSTGRPLQPSPPQLDTLSHRPPSIDAIMSSTNTPQSPPPTSTAASSPMPALGPKYLYRSDSAPYPVEPRLISLAAEVGMSALLLSQCMKQYFRHVYSIRPFIHEPSFIARLSKAEELSMEEKVLILSLCSVTVLHDSPEVDLSLEKRHQLGRQFLELAIQMRKNYDWIEHGTLAAIQTSYHICVALFELKKPRSHYFYLREAVGMAYDQGLHHEATYIGMNPIQAICARRTFAILFVTERGLAILRNKPATITKLPVVPSEFFDEQDSRVLAGFTALASLFAILDEKFIDLWRSDSTSTAPYENIAGLQHSLNEFYADIDALTEVQKADVLITHQWLRLIFWQASMRQGLVSSDATDQVFYYNYPIIIAKDMCRVLNQVQYEAIVVHGLGIFEKIFEIAYTLMDALTLANLQWSESEELRMLFGCLAASPNSENTYVKMLETKVDTVASRQSPVTTSPRSSAGGL</sequence>
<evidence type="ECO:0000313" key="5">
    <source>
        <dbReference type="Proteomes" id="UP000030752"/>
    </source>
</evidence>
<evidence type="ECO:0000256" key="1">
    <source>
        <dbReference type="ARBA" id="ARBA00023242"/>
    </source>
</evidence>
<dbReference type="GO" id="GO:0006351">
    <property type="term" value="P:DNA-templated transcription"/>
    <property type="evidence" value="ECO:0007669"/>
    <property type="project" value="InterPro"/>
</dbReference>
<dbReference type="OrthoDB" id="4132249at2759"/>
<evidence type="ECO:0000256" key="2">
    <source>
        <dbReference type="SAM" id="MobiDB-lite"/>
    </source>
</evidence>
<dbReference type="CDD" id="cd12148">
    <property type="entry name" value="fungal_TF_MHR"/>
    <property type="match status" value="1"/>
</dbReference>
<keyword evidence="1" id="KW-0539">Nucleus</keyword>
<evidence type="ECO:0000313" key="4">
    <source>
        <dbReference type="EMBL" id="ETN39719.1"/>
    </source>
</evidence>
<dbReference type="HOGENOM" id="CLU_016574_5_0_1"/>
<evidence type="ECO:0000259" key="3">
    <source>
        <dbReference type="Pfam" id="PF04082"/>
    </source>
</evidence>
<dbReference type="eggNOG" id="ENOG502QSK9">
    <property type="taxonomic scope" value="Eukaryota"/>
</dbReference>
<dbReference type="Proteomes" id="UP000030752">
    <property type="component" value="Unassembled WGS sequence"/>
</dbReference>
<dbReference type="GeneID" id="19973284"/>
<dbReference type="InParanoid" id="W2RVI8"/>
<dbReference type="GO" id="GO:0008270">
    <property type="term" value="F:zinc ion binding"/>
    <property type="evidence" value="ECO:0007669"/>
    <property type="project" value="InterPro"/>
</dbReference>
<feature type="compositionally biased region" description="Polar residues" evidence="2">
    <location>
        <begin position="122"/>
        <end position="144"/>
    </location>
</feature>
<accession>W2RVI8</accession>
<name>W2RVI8_CYPE1</name>
<protein>
    <recommendedName>
        <fullName evidence="3">Xylanolytic transcriptional activator regulatory domain-containing protein</fullName>
    </recommendedName>
</protein>
<organism evidence="4 5">
    <name type="scientific">Cyphellophora europaea (strain CBS 101466)</name>
    <name type="common">Phialophora europaea</name>
    <dbReference type="NCBI Taxonomy" id="1220924"/>
    <lineage>
        <taxon>Eukaryota</taxon>
        <taxon>Fungi</taxon>
        <taxon>Dikarya</taxon>
        <taxon>Ascomycota</taxon>
        <taxon>Pezizomycotina</taxon>
        <taxon>Eurotiomycetes</taxon>
        <taxon>Chaetothyriomycetidae</taxon>
        <taxon>Chaetothyriales</taxon>
        <taxon>Cyphellophoraceae</taxon>
        <taxon>Cyphellophora</taxon>
    </lineage>
</organism>
<feature type="region of interest" description="Disordered" evidence="2">
    <location>
        <begin position="25"/>
        <end position="57"/>
    </location>
</feature>
<dbReference type="AlphaFoldDB" id="W2RVI8"/>
<feature type="region of interest" description="Disordered" evidence="2">
    <location>
        <begin position="122"/>
        <end position="187"/>
    </location>
</feature>
<dbReference type="Pfam" id="PF04082">
    <property type="entry name" value="Fungal_trans"/>
    <property type="match status" value="1"/>
</dbReference>
<dbReference type="STRING" id="1220924.W2RVI8"/>
<dbReference type="PANTHER" id="PTHR31668">
    <property type="entry name" value="GLUCOSE TRANSPORT TRANSCRIPTION REGULATOR RGT1-RELATED-RELATED"/>
    <property type="match status" value="1"/>
</dbReference>
<dbReference type="PANTHER" id="PTHR31668:SF29">
    <property type="entry name" value="ZN(2)-C6 FUNGAL-TYPE DOMAIN-CONTAINING PROTEIN"/>
    <property type="match status" value="1"/>
</dbReference>